<dbReference type="PANTHER" id="PTHR35024:SF4">
    <property type="entry name" value="POLYMER-FORMING CYTOSKELETAL PROTEIN"/>
    <property type="match status" value="1"/>
</dbReference>
<dbReference type="Proteomes" id="UP000809273">
    <property type="component" value="Unassembled WGS sequence"/>
</dbReference>
<organism evidence="3 4">
    <name type="scientific">Candidatus Zymogenus saltonus</name>
    <dbReference type="NCBI Taxonomy" id="2844893"/>
    <lineage>
        <taxon>Bacteria</taxon>
        <taxon>Deltaproteobacteria</taxon>
        <taxon>Candidatus Zymogenia</taxon>
        <taxon>Candidatus Zymogeniales</taxon>
        <taxon>Candidatus Zymogenaceae</taxon>
        <taxon>Candidatus Zymogenus</taxon>
    </lineage>
</organism>
<sequence length="162" mass="16874">MGIFDKKGTGSTGDVGRAAPQPSYIETKSGLDCDCYIAEGITVEGKITGNKSVGIDGNFKGELDISSKVVVGETGEIKGNITAEDVEISGKVVGNIIADNFMEAKPTGQIIGDIEASRLVIEDGAIFEGNITMSKKKKAKTEAASAITMGDVSEASEEETTY</sequence>
<evidence type="ECO:0000313" key="4">
    <source>
        <dbReference type="Proteomes" id="UP000809273"/>
    </source>
</evidence>
<dbReference type="PANTHER" id="PTHR35024">
    <property type="entry name" value="HYPOTHETICAL CYTOSOLIC PROTEIN"/>
    <property type="match status" value="1"/>
</dbReference>
<protein>
    <submittedName>
        <fullName evidence="3">Polymer-forming cytoskeletal protein</fullName>
    </submittedName>
</protein>
<gene>
    <name evidence="3" type="ORF">JW984_02735</name>
</gene>
<comment type="similarity">
    <text evidence="1">Belongs to the bactofilin family.</text>
</comment>
<dbReference type="Pfam" id="PF04519">
    <property type="entry name" value="Bactofilin"/>
    <property type="match status" value="1"/>
</dbReference>
<dbReference type="InterPro" id="IPR007607">
    <property type="entry name" value="BacA/B"/>
</dbReference>
<dbReference type="EMBL" id="JAFGIX010000011">
    <property type="protein sequence ID" value="MBN1572093.1"/>
    <property type="molecule type" value="Genomic_DNA"/>
</dbReference>
<proteinExistence type="inferred from homology"/>
<evidence type="ECO:0000256" key="2">
    <source>
        <dbReference type="SAM" id="MobiDB-lite"/>
    </source>
</evidence>
<reference evidence="3" key="1">
    <citation type="journal article" date="2021" name="Environ. Microbiol.">
        <title>Genomic characterization of three novel Desulfobacterota classes expand the metabolic and phylogenetic diversity of the phylum.</title>
        <authorList>
            <person name="Murphy C.L."/>
            <person name="Biggerstaff J."/>
            <person name="Eichhorn A."/>
            <person name="Ewing E."/>
            <person name="Shahan R."/>
            <person name="Soriano D."/>
            <person name="Stewart S."/>
            <person name="VanMol K."/>
            <person name="Walker R."/>
            <person name="Walters P."/>
            <person name="Elshahed M.S."/>
            <person name="Youssef N.H."/>
        </authorList>
    </citation>
    <scope>NUCLEOTIDE SEQUENCE</scope>
    <source>
        <strain evidence="3">Zod_Metabat.24</strain>
    </source>
</reference>
<feature type="region of interest" description="Disordered" evidence="2">
    <location>
        <begin position="1"/>
        <end position="21"/>
    </location>
</feature>
<evidence type="ECO:0000256" key="1">
    <source>
        <dbReference type="ARBA" id="ARBA00044755"/>
    </source>
</evidence>
<dbReference type="AlphaFoldDB" id="A0A9D8KCM7"/>
<accession>A0A9D8KCM7</accession>
<evidence type="ECO:0000313" key="3">
    <source>
        <dbReference type="EMBL" id="MBN1572093.1"/>
    </source>
</evidence>
<comment type="caution">
    <text evidence="3">The sequence shown here is derived from an EMBL/GenBank/DDBJ whole genome shotgun (WGS) entry which is preliminary data.</text>
</comment>
<name>A0A9D8KCM7_9DELT</name>
<reference evidence="3" key="2">
    <citation type="submission" date="2021-01" db="EMBL/GenBank/DDBJ databases">
        <authorList>
            <person name="Hahn C.R."/>
            <person name="Youssef N.H."/>
            <person name="Elshahed M."/>
        </authorList>
    </citation>
    <scope>NUCLEOTIDE SEQUENCE</scope>
    <source>
        <strain evidence="3">Zod_Metabat.24</strain>
    </source>
</reference>